<keyword evidence="4" id="KW-1015">Disulfide bond</keyword>
<keyword evidence="3 7" id="KW-0472">Membrane</keyword>
<comment type="similarity">
    <text evidence="6 7">Belongs to the ephrin family.</text>
</comment>
<dbReference type="PANTHER" id="PTHR11304:SF5">
    <property type="entry name" value="EPHRIN-A3"/>
    <property type="match status" value="1"/>
</dbReference>
<comment type="caution">
    <text evidence="6">Lacks conserved residue(s) required for the propagation of feature annotation.</text>
</comment>
<dbReference type="SUPFAM" id="SSF49503">
    <property type="entry name" value="Cupredoxins"/>
    <property type="match status" value="1"/>
</dbReference>
<evidence type="ECO:0000313" key="9">
    <source>
        <dbReference type="EMBL" id="KFO78042.1"/>
    </source>
</evidence>
<dbReference type="InterPro" id="IPR001799">
    <property type="entry name" value="Ephrin_RBD"/>
</dbReference>
<dbReference type="InterPro" id="IPR031328">
    <property type="entry name" value="Ephrin"/>
</dbReference>
<dbReference type="PROSITE" id="PS51551">
    <property type="entry name" value="EPHRIN_RBD_2"/>
    <property type="match status" value="1"/>
</dbReference>
<dbReference type="InterPro" id="IPR008972">
    <property type="entry name" value="Cupredoxin"/>
</dbReference>
<feature type="non-terminal residue" evidence="9">
    <location>
        <position position="1"/>
    </location>
</feature>
<keyword evidence="5" id="KW-0325">Glycoprotein</keyword>
<keyword evidence="2" id="KW-0732">Signal</keyword>
<feature type="non-terminal residue" evidence="9">
    <location>
        <position position="157"/>
    </location>
</feature>
<evidence type="ECO:0000256" key="5">
    <source>
        <dbReference type="ARBA" id="ARBA00023180"/>
    </source>
</evidence>
<dbReference type="GO" id="GO:0007411">
    <property type="term" value="P:axon guidance"/>
    <property type="evidence" value="ECO:0007669"/>
    <property type="project" value="TreeGrafter"/>
</dbReference>
<name>A0A091GV85_CUCCA</name>
<evidence type="ECO:0000256" key="4">
    <source>
        <dbReference type="ARBA" id="ARBA00023157"/>
    </source>
</evidence>
<dbReference type="PANTHER" id="PTHR11304">
    <property type="entry name" value="EPHRIN"/>
    <property type="match status" value="1"/>
</dbReference>
<keyword evidence="10" id="KW-1185">Reference proteome</keyword>
<dbReference type="GO" id="GO:0005886">
    <property type="term" value="C:plasma membrane"/>
    <property type="evidence" value="ECO:0007669"/>
    <property type="project" value="TreeGrafter"/>
</dbReference>
<protein>
    <submittedName>
        <fullName evidence="9">Ephrin-A3</fullName>
    </submittedName>
</protein>
<accession>A0A091GV85</accession>
<evidence type="ECO:0000313" key="10">
    <source>
        <dbReference type="Proteomes" id="UP000053760"/>
    </source>
</evidence>
<evidence type="ECO:0000259" key="8">
    <source>
        <dbReference type="PROSITE" id="PS51551"/>
    </source>
</evidence>
<feature type="domain" description="Ephrin RBD" evidence="8">
    <location>
        <begin position="1"/>
        <end position="94"/>
    </location>
</feature>
<organism evidence="9 10">
    <name type="scientific">Cuculus canorus</name>
    <name type="common">Common cuckoo</name>
    <dbReference type="NCBI Taxonomy" id="55661"/>
    <lineage>
        <taxon>Eukaryota</taxon>
        <taxon>Metazoa</taxon>
        <taxon>Chordata</taxon>
        <taxon>Craniata</taxon>
        <taxon>Vertebrata</taxon>
        <taxon>Euteleostomi</taxon>
        <taxon>Archelosauria</taxon>
        <taxon>Archosauria</taxon>
        <taxon>Dinosauria</taxon>
        <taxon>Saurischia</taxon>
        <taxon>Theropoda</taxon>
        <taxon>Coelurosauria</taxon>
        <taxon>Aves</taxon>
        <taxon>Neognathae</taxon>
        <taxon>Neoaves</taxon>
        <taxon>Otidimorphae</taxon>
        <taxon>Cuculiformes</taxon>
        <taxon>Cuculidae</taxon>
        <taxon>Cuculus</taxon>
    </lineage>
</organism>
<dbReference type="STRING" id="55661.A0A091GV85"/>
<evidence type="ECO:0000256" key="1">
    <source>
        <dbReference type="ARBA" id="ARBA00004370"/>
    </source>
</evidence>
<dbReference type="Proteomes" id="UP000053760">
    <property type="component" value="Unassembled WGS sequence"/>
</dbReference>
<comment type="subcellular location">
    <subcellularLocation>
        <location evidence="1">Membrane</location>
    </subcellularLocation>
</comment>
<sequence length="157" mass="17857">PAPEHRLKQYVLYRVNAEGYRTCNTSQGFKRWECNRPHAPHSPIKFSEKFQRYSAFSLGYEFRAGQEYYYICMWGALGDHDPTTTPSLPLAASHSGEKLAPTLPQFTLRPEVKIEDLENFNPEMPKLEKSISGTSPKREHLPLAVAAALFLMTLLVS</sequence>
<dbReference type="Gene3D" id="2.60.40.420">
    <property type="entry name" value="Cupredoxins - blue copper proteins"/>
    <property type="match status" value="1"/>
</dbReference>
<evidence type="ECO:0000256" key="7">
    <source>
        <dbReference type="RuleBase" id="RU004375"/>
    </source>
</evidence>
<dbReference type="GO" id="GO:0048013">
    <property type="term" value="P:ephrin receptor signaling pathway"/>
    <property type="evidence" value="ECO:0007669"/>
    <property type="project" value="TreeGrafter"/>
</dbReference>
<dbReference type="Pfam" id="PF00812">
    <property type="entry name" value="Ephrin"/>
    <property type="match status" value="1"/>
</dbReference>
<dbReference type="PRINTS" id="PR01347">
    <property type="entry name" value="EPHRIN"/>
</dbReference>
<evidence type="ECO:0000256" key="3">
    <source>
        <dbReference type="ARBA" id="ARBA00023136"/>
    </source>
</evidence>
<evidence type="ECO:0000256" key="2">
    <source>
        <dbReference type="ARBA" id="ARBA00022729"/>
    </source>
</evidence>
<gene>
    <name evidence="9" type="ORF">N303_15184</name>
</gene>
<dbReference type="EMBL" id="KL447869">
    <property type="protein sequence ID" value="KFO78042.1"/>
    <property type="molecule type" value="Genomic_DNA"/>
</dbReference>
<evidence type="ECO:0000256" key="6">
    <source>
        <dbReference type="PROSITE-ProRule" id="PRU00884"/>
    </source>
</evidence>
<dbReference type="GO" id="GO:0046875">
    <property type="term" value="F:ephrin receptor binding"/>
    <property type="evidence" value="ECO:0007669"/>
    <property type="project" value="TreeGrafter"/>
</dbReference>
<proteinExistence type="inferred from homology"/>
<dbReference type="AlphaFoldDB" id="A0A091GV85"/>
<reference evidence="9 10" key="1">
    <citation type="submission" date="2014-04" db="EMBL/GenBank/DDBJ databases">
        <title>Genome evolution of avian class.</title>
        <authorList>
            <person name="Zhang G."/>
            <person name="Li C."/>
        </authorList>
    </citation>
    <scope>NUCLEOTIDE SEQUENCE [LARGE SCALE GENOMIC DNA]</scope>
    <source>
        <strain evidence="9">BGI_N303</strain>
    </source>
</reference>